<dbReference type="Gene3D" id="2.10.25.10">
    <property type="entry name" value="Laminin"/>
    <property type="match status" value="1"/>
</dbReference>
<feature type="chain" id="PRO_5044704902" description="Laminin G domain-containing protein" evidence="5">
    <location>
        <begin position="31"/>
        <end position="1713"/>
    </location>
</feature>
<proteinExistence type="predicted"/>
<dbReference type="SMART" id="SM00282">
    <property type="entry name" value="LamG"/>
    <property type="match status" value="4"/>
</dbReference>
<feature type="domain" description="Laminin G" evidence="6">
    <location>
        <begin position="39"/>
        <end position="284"/>
    </location>
</feature>
<dbReference type="PANTHER" id="PTHR15036:SF89">
    <property type="entry name" value="NEUREXIN 1, ISOFORM F"/>
    <property type="match status" value="1"/>
</dbReference>
<dbReference type="InterPro" id="IPR000742">
    <property type="entry name" value="EGF"/>
</dbReference>
<evidence type="ECO:0000313" key="8">
    <source>
        <dbReference type="Proteomes" id="UP000050795"/>
    </source>
</evidence>
<dbReference type="SUPFAM" id="SSF49899">
    <property type="entry name" value="Concanavalin A-like lectins/glucanases"/>
    <property type="match status" value="4"/>
</dbReference>
<dbReference type="InterPro" id="IPR001791">
    <property type="entry name" value="Laminin_G"/>
</dbReference>
<comment type="caution">
    <text evidence="2">Lacks conserved residue(s) required for the propagation of feature annotation.</text>
</comment>
<feature type="domain" description="EGF-like" evidence="7">
    <location>
        <begin position="1139"/>
        <end position="1176"/>
    </location>
</feature>
<feature type="signal peptide" evidence="5">
    <location>
        <begin position="1"/>
        <end position="30"/>
    </location>
</feature>
<keyword evidence="4" id="KW-0472">Membrane</keyword>
<dbReference type="WBParaSite" id="TREG1_38240.2">
    <property type="protein sequence ID" value="TREG1_38240.2"/>
    <property type="gene ID" value="TREG1_38240"/>
</dbReference>
<keyword evidence="1" id="KW-1015">Disulfide bond</keyword>
<keyword evidence="4" id="KW-1133">Transmembrane helix</keyword>
<dbReference type="PROSITE" id="PS50026">
    <property type="entry name" value="EGF_3"/>
    <property type="match status" value="1"/>
</dbReference>
<protein>
    <recommendedName>
        <fullName evidence="11">Laminin G domain-containing protein</fullName>
    </recommendedName>
</protein>
<evidence type="ECO:0000313" key="9">
    <source>
        <dbReference type="WBParaSite" id="TREG1_38240.2"/>
    </source>
</evidence>
<dbReference type="CDD" id="cd00110">
    <property type="entry name" value="LamG"/>
    <property type="match status" value="4"/>
</dbReference>
<evidence type="ECO:0000259" key="7">
    <source>
        <dbReference type="PROSITE" id="PS50026"/>
    </source>
</evidence>
<keyword evidence="5" id="KW-0732">Signal</keyword>
<dbReference type="InterPro" id="IPR013320">
    <property type="entry name" value="ConA-like_dom_sf"/>
</dbReference>
<evidence type="ECO:0000256" key="4">
    <source>
        <dbReference type="SAM" id="Phobius"/>
    </source>
</evidence>
<dbReference type="InterPro" id="IPR050372">
    <property type="entry name" value="Neurexin-related_CASP"/>
</dbReference>
<dbReference type="Gene3D" id="2.60.120.200">
    <property type="match status" value="5"/>
</dbReference>
<dbReference type="PROSITE" id="PS50025">
    <property type="entry name" value="LAM_G_DOMAIN"/>
    <property type="match status" value="2"/>
</dbReference>
<keyword evidence="2" id="KW-0245">EGF-like domain</keyword>
<evidence type="ECO:0008006" key="11">
    <source>
        <dbReference type="Google" id="ProtNLM"/>
    </source>
</evidence>
<evidence type="ECO:0000256" key="3">
    <source>
        <dbReference type="SAM" id="MobiDB-lite"/>
    </source>
</evidence>
<evidence type="ECO:0000313" key="10">
    <source>
        <dbReference type="WBParaSite" id="TREG1_38240.3"/>
    </source>
</evidence>
<dbReference type="Pfam" id="PF02210">
    <property type="entry name" value="Laminin_G_2"/>
    <property type="match status" value="4"/>
</dbReference>
<dbReference type="GO" id="GO:0016020">
    <property type="term" value="C:membrane"/>
    <property type="evidence" value="ECO:0007669"/>
    <property type="project" value="UniProtKB-SubCell"/>
</dbReference>
<keyword evidence="8" id="KW-1185">Reference proteome</keyword>
<feature type="region of interest" description="Disordered" evidence="3">
    <location>
        <begin position="1556"/>
        <end position="1576"/>
    </location>
</feature>
<evidence type="ECO:0000259" key="6">
    <source>
        <dbReference type="PROSITE" id="PS50025"/>
    </source>
</evidence>
<reference evidence="9 10" key="2">
    <citation type="submission" date="2023-11" db="UniProtKB">
        <authorList>
            <consortium name="WormBaseParasite"/>
        </authorList>
    </citation>
    <scope>IDENTIFICATION</scope>
</reference>
<keyword evidence="4" id="KW-0812">Transmembrane</keyword>
<evidence type="ECO:0000256" key="2">
    <source>
        <dbReference type="PROSITE-ProRule" id="PRU00076"/>
    </source>
</evidence>
<feature type="transmembrane region" description="Helical" evidence="4">
    <location>
        <begin position="1498"/>
        <end position="1520"/>
    </location>
</feature>
<evidence type="ECO:0000256" key="1">
    <source>
        <dbReference type="ARBA" id="ARBA00023157"/>
    </source>
</evidence>
<reference evidence="8" key="1">
    <citation type="submission" date="2022-06" db="EMBL/GenBank/DDBJ databases">
        <authorList>
            <person name="Berger JAMES D."/>
            <person name="Berger JAMES D."/>
        </authorList>
    </citation>
    <scope>NUCLEOTIDE SEQUENCE [LARGE SCALE GENOMIC DNA]</scope>
</reference>
<sequence length="1713" mass="197170">MKFVKMMWTNRMTFNTWIWIIVMLDSVVDLKQLNNVPRIALFSGRGYILNKLTNRPITSTEEKIEIEFQTKQSNTTLFCAGSETELLRLDIINGLLRVFLHLPISEMGLPMNSLGESQEGVLSYVKQKSKPSRLFQLDVVIQSHLDPASRLDDNQWHYVILERSNSMLQVYIDNDLVFTRLISSFDQYAYLLHTQVLVLGGSYKLGDIFQVNSVNAGSDTNFIGIMSKAIFQADALDMNILKFTVSGLHGFRIYPLTTSNASIHHDTDDIHDKVMEAVQFITICDLLKLTNNLNASLVSFNSDMDIENAYISLKLPTITVANMLQSSFDCMQQTEGNIITTQTKLKWIDLEIDFKLLNKEQNANGLLFLLRDDTDNRVKHFKSVNSDGYGEQTFKDYEYQHHELDGSSLIGAEFRNSTLYIIVQKSKTVWFEVEMNSPPTISMNSMHSLEIKYTFIWLPSQNDTRRKIIWPLVKIRYDSAQEWIVIGPNSQKTLGVMTLERELNLVRKLDTFNSLYNTFWQNTLWFGRTLYLGGINYTQSIETGVYIPGLLNINGIRQHFQGCIFRLAVNGLVLDLQSAVKARNLYLQSSAQKKQRAFPVTISKSNCENDSPSQELPNTCLSETVNKRPCPIEKRLQWKWKPPNLCRCHSNDFEASDFQNGTPILHFNGLQLIRLQFPVQQYSPLLWIQFMLKTNHLNGTILYTVAKSQYEESMMKNIVDPSVEGKPPFEYTQKLYFRKLQQQGEQKLANNDNSKYSTSSYQGCQIFLLNGYIHVKIFIGKNKAVVELPVYISDGKWHSYELIHNDSHISISLDEHRYQHRTNSTISQLPIQQIIIGSDKNSQESNKVIGYTGEIAYFVYNGIELLPYDNEGLIDQYSFNSIPATLLKYSLNKWILEFEAQLLQHRKESKPIITYDYPVHFMRSNCYLSLFNRSMDLELAIKFDFKSSIHKGILLFILNKFQNDSFILTELFNGQIYFSVNFHNELVTTNTVESNVLFNDSKWHTVEVFRSPKENNVIIFRVDMETVIETITSVRLSKSFNTEEFVSNSIINIGGSSTSDLMRFRGKMKSRTGFQGCMANFQLNSKPTIALLQSAQILPSDECSYQIVSGCEFESSGCASTNRRHIYSYEPNFYDPDIRKELVSLNTCYNQGKCLKQRDKFSCACDLTTFQGHRCNEAGTTLHFGKVNSISHLFNLNETLTELKQHIGFVYFQIKTNDMLKTPRMTSSDAVVEVFSLGIQLDLIMSENSDRYEATNDFITLLYASSEETIDLTYLHVYLEKGYLKMKFHLDGSLIVIDGPKVNLQDGYYHRIRGIRSSNQVLLEVDQYHTIYRLYNEFTSLMKIQHIWLGHSPISNRSDFIRGYLSGVYYNGLLLTDLAAGIKHLTFIKVIRYLEVEHIGRFQLKLGPNSPFHLDVNPHKEKKQVLSKSQLSFNTPNVISSDTSDHPNLSVLNSENCPSCFGRKDYYWNQPTVSNQSNALLTSKFHPAVFKPSYSINIWLFVCLILTGIILISSFGFLIYRCAQHQCVADYANHLQHSEDFNLSNEINLMKSENTPQISDNHEKHTPHQKQQQQLPAYKNQNCTSFCQTRKNENRYDVNSSKPTTAFLIDNFQYSESKTDSDKICLPTVRHSDSEDPLRVPKMNMTFSGDDTRHGEIDNFKLGKYEKLPNCSTMKFHQASMKYPNFFTYNPRKHNVSEAHLTNITFLQNTQAM</sequence>
<organism evidence="8 10">
    <name type="scientific">Trichobilharzia regenti</name>
    <name type="common">Nasal bird schistosome</name>
    <dbReference type="NCBI Taxonomy" id="157069"/>
    <lineage>
        <taxon>Eukaryota</taxon>
        <taxon>Metazoa</taxon>
        <taxon>Spiralia</taxon>
        <taxon>Lophotrochozoa</taxon>
        <taxon>Platyhelminthes</taxon>
        <taxon>Trematoda</taxon>
        <taxon>Digenea</taxon>
        <taxon>Strigeidida</taxon>
        <taxon>Schistosomatoidea</taxon>
        <taxon>Schistosomatidae</taxon>
        <taxon>Trichobilharzia</taxon>
    </lineage>
</organism>
<dbReference type="WBParaSite" id="TREG1_38240.3">
    <property type="protein sequence ID" value="TREG1_38240.3"/>
    <property type="gene ID" value="TREG1_38240"/>
</dbReference>
<evidence type="ECO:0000256" key="5">
    <source>
        <dbReference type="SAM" id="SignalP"/>
    </source>
</evidence>
<dbReference type="PANTHER" id="PTHR15036">
    <property type="entry name" value="PIKACHURIN-LIKE PROTEIN"/>
    <property type="match status" value="1"/>
</dbReference>
<name>A0AA85JRH2_TRIRE</name>
<feature type="domain" description="Laminin G" evidence="6">
    <location>
        <begin position="918"/>
        <end position="1111"/>
    </location>
</feature>
<accession>A0AA85JRH2</accession>
<dbReference type="Proteomes" id="UP000050795">
    <property type="component" value="Unassembled WGS sequence"/>
</dbReference>